<name>X0TC18_9ZZZZ</name>
<dbReference type="AlphaFoldDB" id="X0TC18"/>
<feature type="non-terminal residue" evidence="1">
    <location>
        <position position="30"/>
    </location>
</feature>
<protein>
    <submittedName>
        <fullName evidence="1">Uncharacterized protein</fullName>
    </submittedName>
</protein>
<reference evidence="1" key="1">
    <citation type="journal article" date="2014" name="Front. Microbiol.">
        <title>High frequency of phylogenetically diverse reductive dehalogenase-homologous genes in deep subseafloor sedimentary metagenomes.</title>
        <authorList>
            <person name="Kawai M."/>
            <person name="Futagami T."/>
            <person name="Toyoda A."/>
            <person name="Takaki Y."/>
            <person name="Nishi S."/>
            <person name="Hori S."/>
            <person name="Arai W."/>
            <person name="Tsubouchi T."/>
            <person name="Morono Y."/>
            <person name="Uchiyama I."/>
            <person name="Ito T."/>
            <person name="Fujiyama A."/>
            <person name="Inagaki F."/>
            <person name="Takami H."/>
        </authorList>
    </citation>
    <scope>NUCLEOTIDE SEQUENCE</scope>
    <source>
        <strain evidence="1">Expedition CK06-06</strain>
    </source>
</reference>
<accession>X0TC18</accession>
<gene>
    <name evidence="1" type="ORF">S01H1_02426</name>
</gene>
<sequence>MFGKVLGVAMREPKVLRDTLQRTRADKGKK</sequence>
<organism evidence="1">
    <name type="scientific">marine sediment metagenome</name>
    <dbReference type="NCBI Taxonomy" id="412755"/>
    <lineage>
        <taxon>unclassified sequences</taxon>
        <taxon>metagenomes</taxon>
        <taxon>ecological metagenomes</taxon>
    </lineage>
</organism>
<comment type="caution">
    <text evidence="1">The sequence shown here is derived from an EMBL/GenBank/DDBJ whole genome shotgun (WGS) entry which is preliminary data.</text>
</comment>
<proteinExistence type="predicted"/>
<evidence type="ECO:0000313" key="1">
    <source>
        <dbReference type="EMBL" id="GAF85732.1"/>
    </source>
</evidence>
<dbReference type="EMBL" id="BARS01001165">
    <property type="protein sequence ID" value="GAF85732.1"/>
    <property type="molecule type" value="Genomic_DNA"/>
</dbReference>